<feature type="domain" description="TonB-dependent receptor plug" evidence="14">
    <location>
        <begin position="56"/>
        <end position="165"/>
    </location>
</feature>
<dbReference type="Pfam" id="PF07715">
    <property type="entry name" value="Plug"/>
    <property type="match status" value="1"/>
</dbReference>
<accession>A0A2N5WX25</accession>
<evidence type="ECO:0000256" key="10">
    <source>
        <dbReference type="ARBA" id="ARBA00023237"/>
    </source>
</evidence>
<evidence type="ECO:0000256" key="11">
    <source>
        <dbReference type="PROSITE-ProRule" id="PRU01360"/>
    </source>
</evidence>
<evidence type="ECO:0000256" key="2">
    <source>
        <dbReference type="ARBA" id="ARBA00022448"/>
    </source>
</evidence>
<dbReference type="Gene3D" id="2.40.170.20">
    <property type="entry name" value="TonB-dependent receptor, beta-barrel domain"/>
    <property type="match status" value="2"/>
</dbReference>
<evidence type="ECO:0000256" key="1">
    <source>
        <dbReference type="ARBA" id="ARBA00004571"/>
    </source>
</evidence>
<keyword evidence="16" id="KW-1185">Reference proteome</keyword>
<dbReference type="GO" id="GO:0006826">
    <property type="term" value="P:iron ion transport"/>
    <property type="evidence" value="ECO:0007669"/>
    <property type="project" value="UniProtKB-KW"/>
</dbReference>
<evidence type="ECO:0000256" key="9">
    <source>
        <dbReference type="ARBA" id="ARBA00023136"/>
    </source>
</evidence>
<comment type="similarity">
    <text evidence="11 12">Belongs to the TonB-dependent receptor family.</text>
</comment>
<evidence type="ECO:0000313" key="15">
    <source>
        <dbReference type="EMBL" id="PLW66792.1"/>
    </source>
</evidence>
<evidence type="ECO:0000256" key="4">
    <source>
        <dbReference type="ARBA" id="ARBA00022496"/>
    </source>
</evidence>
<keyword evidence="7" id="KW-0406">Ion transport</keyword>
<dbReference type="Proteomes" id="UP000235005">
    <property type="component" value="Unassembled WGS sequence"/>
</dbReference>
<gene>
    <name evidence="15" type="ORF">C0039_20035</name>
</gene>
<sequence>MSHNYLSGQIPSKLNRIAFGLTVAFAANYSAAVHAQSEAVQLEEVVVTATKRAQSIQDVPLAITALSSETLDRAGIVDITSLERVAPSFHLNTTDSNTGGVTLRVRGVGTSGNNIGFESSVGVFIDGIFVPRPGGALNDLLDVERIEILRGPQGTLFGRNTSAGALVIHTKRPDLNEFGYFGSLTGGNYDLFAGQAGINVPIIEGTLGMKIAASYRERDGFVDGAFGGDSYGRDREAIDLDLLWDMGDAGDLRIKASYAESQDECCLAVWHNDSDYIVNEVVPYVDPALGLGEGAGVPPSLVGRDALEDGKAVDDDFENPARGTRFSLEYNVETGIGDLTYLFGYSDGSALSDRQDYVQTDAYTTGATPQAKALNPERPYRSWNGTDTDNFSHEIRLRGLAFNDRLDWMVGAYYAEEDVDQRYTLTFLEQMQTAWSVGAFGQPEFNELNYVSGGRDAAGDFNAPNAQQSTESWSIFTHNVFSVTDKFDLTIGLRYVDESKDGSMSEQTTGQHNACHGSFENYQVTVPAYADNPGRLQAAVATNCWIFTAPFYDPDDPDSFYVPYVDNPATAAWVDLIPRPFDRKFEDDELVYTIKGSYIINEDTNVYAGFTHGFKSGGFNLDVSSASGGTDPRFDSEIIDAYEIGLKSIFWEGRALANVAVFYQDLEDFQVLEFDGIRRVTYNVPKAESWGVELESQAQFTESFGMNLGVTYVEAEYPDDCSTFDPNSSDFQSAILPLCGVELTNAPEWAAILGANYQSTVFNGGWDFFANASARYESERRTGTMPTERPNVAGLTTEAEVRAAVDAAVALRGDVEDSNTKVDLRLGLLHRDSNVSIELWGTNIFDERTKFSTFSIPLRGFSGDRARGQFVQEPRLYGLTVRKVF</sequence>
<dbReference type="InterPro" id="IPR036942">
    <property type="entry name" value="Beta-barrel_TonB_sf"/>
</dbReference>
<dbReference type="GO" id="GO:0009279">
    <property type="term" value="C:cell outer membrane"/>
    <property type="evidence" value="ECO:0007669"/>
    <property type="project" value="UniProtKB-SubCell"/>
</dbReference>
<dbReference type="Pfam" id="PF00593">
    <property type="entry name" value="TonB_dep_Rec_b-barrel"/>
    <property type="match status" value="1"/>
</dbReference>
<evidence type="ECO:0000256" key="12">
    <source>
        <dbReference type="RuleBase" id="RU003357"/>
    </source>
</evidence>
<proteinExistence type="inferred from homology"/>
<dbReference type="OrthoDB" id="7051185at2"/>
<feature type="domain" description="TonB-dependent receptor-like beta-barrel" evidence="13">
    <location>
        <begin position="344"/>
        <end position="785"/>
    </location>
</feature>
<dbReference type="InterPro" id="IPR012910">
    <property type="entry name" value="Plug_dom"/>
</dbReference>
<dbReference type="PROSITE" id="PS52016">
    <property type="entry name" value="TONB_DEPENDENT_REC_3"/>
    <property type="match status" value="1"/>
</dbReference>
<dbReference type="InterPro" id="IPR039426">
    <property type="entry name" value="TonB-dep_rcpt-like"/>
</dbReference>
<dbReference type="PANTHER" id="PTHR32552:SF81">
    <property type="entry name" value="TONB-DEPENDENT OUTER MEMBRANE RECEPTOR"/>
    <property type="match status" value="1"/>
</dbReference>
<evidence type="ECO:0000256" key="7">
    <source>
        <dbReference type="ARBA" id="ARBA00023065"/>
    </source>
</evidence>
<evidence type="ECO:0000256" key="5">
    <source>
        <dbReference type="ARBA" id="ARBA00022692"/>
    </source>
</evidence>
<comment type="caution">
    <text evidence="15">The sequence shown here is derived from an EMBL/GenBank/DDBJ whole genome shotgun (WGS) entry which is preliminary data.</text>
</comment>
<organism evidence="15 16">
    <name type="scientific">Pseudohalioglobus lutimaris</name>
    <dbReference type="NCBI Taxonomy" id="1737061"/>
    <lineage>
        <taxon>Bacteria</taxon>
        <taxon>Pseudomonadati</taxon>
        <taxon>Pseudomonadota</taxon>
        <taxon>Gammaproteobacteria</taxon>
        <taxon>Cellvibrionales</taxon>
        <taxon>Halieaceae</taxon>
        <taxon>Pseudohalioglobus</taxon>
    </lineage>
</organism>
<evidence type="ECO:0000256" key="6">
    <source>
        <dbReference type="ARBA" id="ARBA00023004"/>
    </source>
</evidence>
<evidence type="ECO:0000256" key="3">
    <source>
        <dbReference type="ARBA" id="ARBA00022452"/>
    </source>
</evidence>
<keyword evidence="9 11" id="KW-0472">Membrane</keyword>
<keyword evidence="5 11" id="KW-0812">Transmembrane</keyword>
<reference evidence="15 16" key="1">
    <citation type="submission" date="2018-01" db="EMBL/GenBank/DDBJ databases">
        <title>The draft genome sequence of Halioglobus lutimaris HF004.</title>
        <authorList>
            <person name="Du Z.-J."/>
            <person name="Shi M.-J."/>
        </authorList>
    </citation>
    <scope>NUCLEOTIDE SEQUENCE [LARGE SCALE GENOMIC DNA]</scope>
    <source>
        <strain evidence="15 16">HF004</strain>
    </source>
</reference>
<name>A0A2N5WX25_9GAMM</name>
<keyword evidence="8 12" id="KW-0798">TonB box</keyword>
<dbReference type="EMBL" id="PKUS01000048">
    <property type="protein sequence ID" value="PLW66792.1"/>
    <property type="molecule type" value="Genomic_DNA"/>
</dbReference>
<dbReference type="InterPro" id="IPR000531">
    <property type="entry name" value="Beta-barrel_TonB"/>
</dbReference>
<evidence type="ECO:0000259" key="13">
    <source>
        <dbReference type="Pfam" id="PF00593"/>
    </source>
</evidence>
<dbReference type="PANTHER" id="PTHR32552">
    <property type="entry name" value="FERRICHROME IRON RECEPTOR-RELATED"/>
    <property type="match status" value="1"/>
</dbReference>
<keyword evidence="4" id="KW-0410">Iron transport</keyword>
<comment type="subcellular location">
    <subcellularLocation>
        <location evidence="1 11">Cell outer membrane</location>
        <topology evidence="1 11">Multi-pass membrane protein</topology>
    </subcellularLocation>
</comment>
<keyword evidence="2 11" id="KW-0813">Transport</keyword>
<keyword evidence="3 11" id="KW-1134">Transmembrane beta strand</keyword>
<evidence type="ECO:0000259" key="14">
    <source>
        <dbReference type="Pfam" id="PF07715"/>
    </source>
</evidence>
<dbReference type="RefSeq" id="WP_101519118.1">
    <property type="nucleotide sequence ID" value="NZ_PKUS01000048.1"/>
</dbReference>
<evidence type="ECO:0008006" key="17">
    <source>
        <dbReference type="Google" id="ProtNLM"/>
    </source>
</evidence>
<keyword evidence="6" id="KW-0408">Iron</keyword>
<evidence type="ECO:0000313" key="16">
    <source>
        <dbReference type="Proteomes" id="UP000235005"/>
    </source>
</evidence>
<keyword evidence="10 11" id="KW-0998">Cell outer membrane</keyword>
<dbReference type="SUPFAM" id="SSF56935">
    <property type="entry name" value="Porins"/>
    <property type="match status" value="1"/>
</dbReference>
<dbReference type="AlphaFoldDB" id="A0A2N5WX25"/>
<protein>
    <recommendedName>
        <fullName evidence="17">TonB-dependent receptor</fullName>
    </recommendedName>
</protein>
<evidence type="ECO:0000256" key="8">
    <source>
        <dbReference type="ARBA" id="ARBA00023077"/>
    </source>
</evidence>